<accession>A0ABQ9NK19</accession>
<dbReference type="EMBL" id="JAPDRL010000068">
    <property type="protein sequence ID" value="KAJ9660121.1"/>
    <property type="molecule type" value="Genomic_DNA"/>
</dbReference>
<gene>
    <name evidence="2" type="ORF">H2201_007028</name>
</gene>
<evidence type="ECO:0000313" key="3">
    <source>
        <dbReference type="Proteomes" id="UP001172684"/>
    </source>
</evidence>
<proteinExistence type="predicted"/>
<evidence type="ECO:0000256" key="1">
    <source>
        <dbReference type="SAM" id="Coils"/>
    </source>
</evidence>
<organism evidence="2 3">
    <name type="scientific">Coniosporium apollinis</name>
    <dbReference type="NCBI Taxonomy" id="61459"/>
    <lineage>
        <taxon>Eukaryota</taxon>
        <taxon>Fungi</taxon>
        <taxon>Dikarya</taxon>
        <taxon>Ascomycota</taxon>
        <taxon>Pezizomycotina</taxon>
        <taxon>Dothideomycetes</taxon>
        <taxon>Dothideomycetes incertae sedis</taxon>
        <taxon>Coniosporium</taxon>
    </lineage>
</organism>
<sequence length="69" mass="7488">MAAALCCAETTATLRVLFRMVQMAYLPAAAGPADDGAKVKALENRVAVIENELIRLNHEMNKLEKSKGE</sequence>
<evidence type="ECO:0000313" key="2">
    <source>
        <dbReference type="EMBL" id="KAJ9660121.1"/>
    </source>
</evidence>
<keyword evidence="1" id="KW-0175">Coiled coil</keyword>
<reference evidence="2" key="1">
    <citation type="submission" date="2022-10" db="EMBL/GenBank/DDBJ databases">
        <title>Culturing micro-colonial fungi from biological soil crusts in the Mojave desert and describing Neophaeococcomyces mojavensis, and introducing the new genera and species Taxawa tesnikishii.</title>
        <authorList>
            <person name="Kurbessoian T."/>
            <person name="Stajich J.E."/>
        </authorList>
    </citation>
    <scope>NUCLEOTIDE SEQUENCE</scope>
    <source>
        <strain evidence="2">TK_1</strain>
    </source>
</reference>
<comment type="caution">
    <text evidence="2">The sequence shown here is derived from an EMBL/GenBank/DDBJ whole genome shotgun (WGS) entry which is preliminary data.</text>
</comment>
<protein>
    <submittedName>
        <fullName evidence="2">Uncharacterized protein</fullName>
    </submittedName>
</protein>
<keyword evidence="3" id="KW-1185">Reference proteome</keyword>
<dbReference type="Proteomes" id="UP001172684">
    <property type="component" value="Unassembled WGS sequence"/>
</dbReference>
<name>A0ABQ9NK19_9PEZI</name>
<feature type="coiled-coil region" evidence="1">
    <location>
        <begin position="39"/>
        <end position="66"/>
    </location>
</feature>